<protein>
    <recommendedName>
        <fullName evidence="2">DUF6604 domain-containing protein</fullName>
    </recommendedName>
</protein>
<feature type="compositionally biased region" description="Polar residues" evidence="1">
    <location>
        <begin position="937"/>
        <end position="952"/>
    </location>
</feature>
<dbReference type="HOGENOM" id="CLU_265650_0_0_1"/>
<dbReference type="InterPro" id="IPR046539">
    <property type="entry name" value="DUF6604"/>
</dbReference>
<feature type="compositionally biased region" description="Basic and acidic residues" evidence="1">
    <location>
        <begin position="980"/>
        <end position="992"/>
    </location>
</feature>
<organism evidence="3 4">
    <name type="scientific">Phaeosphaeria nodorum (strain SN15 / ATCC MYA-4574 / FGSC 10173)</name>
    <name type="common">Glume blotch fungus</name>
    <name type="synonym">Parastagonospora nodorum</name>
    <dbReference type="NCBI Taxonomy" id="321614"/>
    <lineage>
        <taxon>Eukaryota</taxon>
        <taxon>Fungi</taxon>
        <taxon>Dikarya</taxon>
        <taxon>Ascomycota</taxon>
        <taxon>Pezizomycotina</taxon>
        <taxon>Dothideomycetes</taxon>
        <taxon>Pleosporomycetidae</taxon>
        <taxon>Pleosporales</taxon>
        <taxon>Pleosporineae</taxon>
        <taxon>Phaeosphaeriaceae</taxon>
        <taxon>Parastagonospora</taxon>
    </lineage>
</organism>
<dbReference type="RefSeq" id="XP_001794304.1">
    <property type="nucleotide sequence ID" value="XM_001794252.1"/>
</dbReference>
<dbReference type="PANTHER" id="PTHR38795">
    <property type="entry name" value="DUF6604 DOMAIN-CONTAINING PROTEIN"/>
    <property type="match status" value="1"/>
</dbReference>
<feature type="compositionally biased region" description="Basic and acidic residues" evidence="1">
    <location>
        <begin position="953"/>
        <end position="972"/>
    </location>
</feature>
<feature type="compositionally biased region" description="Basic and acidic residues" evidence="1">
    <location>
        <begin position="166"/>
        <end position="197"/>
    </location>
</feature>
<feature type="domain" description="DUF6604" evidence="2">
    <location>
        <begin position="14"/>
        <end position="259"/>
    </location>
</feature>
<dbReference type="Pfam" id="PF20253">
    <property type="entry name" value="DUF6604"/>
    <property type="match status" value="1"/>
</dbReference>
<feature type="compositionally biased region" description="Acidic residues" evidence="1">
    <location>
        <begin position="910"/>
        <end position="921"/>
    </location>
</feature>
<dbReference type="EMBL" id="CH445329">
    <property type="protein sequence ID" value="EAT88961.2"/>
    <property type="molecule type" value="Genomic_DNA"/>
</dbReference>
<dbReference type="PANTHER" id="PTHR38795:SF1">
    <property type="entry name" value="DUF6604 DOMAIN-CONTAINING PROTEIN"/>
    <property type="match status" value="1"/>
</dbReference>
<evidence type="ECO:0000313" key="3">
    <source>
        <dbReference type="EMBL" id="EAT88961.2"/>
    </source>
</evidence>
<evidence type="ECO:0000256" key="1">
    <source>
        <dbReference type="SAM" id="MobiDB-lite"/>
    </source>
</evidence>
<proteinExistence type="predicted"/>
<dbReference type="VEuPathDB" id="FungiDB:JI435_037560"/>
<dbReference type="STRING" id="321614.Q0UWV8"/>
<dbReference type="Proteomes" id="UP000001055">
    <property type="component" value="Unassembled WGS sequence"/>
</dbReference>
<name>Q0UWV8_PHANO</name>
<dbReference type="GeneID" id="5971167"/>
<feature type="region of interest" description="Disordered" evidence="1">
    <location>
        <begin position="833"/>
        <end position="1019"/>
    </location>
</feature>
<feature type="region of interest" description="Disordered" evidence="1">
    <location>
        <begin position="158"/>
        <end position="197"/>
    </location>
</feature>
<sequence length="1252" mass="141533">MDAYRQHELPETVKRYKQYTDAFQEWLMKTAVQRGVESAAQIAEQAKTKKKGKKTYKMSAAQQQILVDGIASSKEPLSDTSGLRDLQDAIRSRKEVTQYHKHSSTWDTGHAFFNVVLESAHTKLTTFISLIPVMLKSQDLEDEASTFIAYRFQRDIESDDDDDDVEPTRSDQTSRPEQHQEDIPLPSKSKEKGDPMSEKDAELRRDFLVLCFLYELNRVREIVREAWMAYREDEATSITAALVTDLAQSYIQQTVAALVEDLASYDSVLQLPLSTIVRQLFARLSGGDTAPKTVTPPSGLSDTALRHLLCIKALDHLDAYAKPKALKKGAARDAPDPKLPFLPFLRHFDAIRKKQVALPIWDKFTESMVRYNGIPDMYLPFGFQIVLDANETMGAEYRKINKDVVQQGFDIARLIRTHTDYEDRMWESGTKPDYMSKGNMKFSNVYLSSLDCLLNWIQEVLKTKESERCGTASTYVATDAFVSMHPTMAGLSIWNFNKTYAGFSITKVNWFVTAICHLYNAAMQVGGLDVIWPDLDYVMELHETERIFVGEPPTDPNDFLERYYLSACVSSRSFAKDFRSTGNNFPSAPPEVRKKRGLMAHFPLEETIGKYYGPDRKNDRWLKRHAIFNHLHNVVAELDDEFIDEHIQLKTDELSELRDNFESMISKMAPGKSKNRRKKNTRVRPPKVTEIDTTYPELLRTMNICLQANEIHSNFDYLALYRRAHALVLRIRKEVLYDEALQLARRGDIRKEHVPSNSELLIDLFRALKIKSKDKKIEPTGDELSTDVVPLEQLKRIARIMKEVINEEGSEELRRAKMRRGRDWDGLKAAYAADDAKGDNHIPQPEDGPQPPAEPEENIALTEEEKTEVDDVKESADDVEQPPCLPPGHWPTDLKEEQDDCDTKVSSNIADEDTEESEESTAENSSVSGECPGCDNCTASDSDPEVNSTGDTSKTDTKRDDHDILDAHREPSNARMETGGPKEKLHQAHGVDEADTDIQDPEPSKVDDHTDPAEEAVSGVSAERVLCPTQDVAEQTVTGASIDEQKPSDITIDITEDDSETPQDSEDMCRRLGLPVHHHHGDGSHVREEWVPVSAATFEELLKAFKMNKAKHNSKPQGIFHRLVYCRNALRKRLVTIKRTSAAPHLTLARRRKGYRRRSIVVTRKHTISLRCYAACSLARALLGKKSKLQCRLQEATKAVLAQESYASLDLQAAWHTASATVPEKSDVGDHVWVDDAASVVPTGDMVRAIAK</sequence>
<reference evidence="4" key="1">
    <citation type="journal article" date="2007" name="Plant Cell">
        <title>Dothideomycete-plant interactions illuminated by genome sequencing and EST analysis of the wheat pathogen Stagonospora nodorum.</title>
        <authorList>
            <person name="Hane J.K."/>
            <person name="Lowe R.G."/>
            <person name="Solomon P.S."/>
            <person name="Tan K.C."/>
            <person name="Schoch C.L."/>
            <person name="Spatafora J.W."/>
            <person name="Crous P.W."/>
            <person name="Kodira C."/>
            <person name="Birren B.W."/>
            <person name="Galagan J.E."/>
            <person name="Torriani S.F."/>
            <person name="McDonald B.A."/>
            <person name="Oliver R.P."/>
        </authorList>
    </citation>
    <scope>NUCLEOTIDE SEQUENCE [LARGE SCALE GENOMIC DNA]</scope>
    <source>
        <strain evidence="4">SN15 / ATCC MYA-4574 / FGSC 10173</strain>
    </source>
</reference>
<dbReference type="KEGG" id="pno:SNOG_03756"/>
<accession>Q0UWV8</accession>
<dbReference type="AlphaFoldDB" id="Q0UWV8"/>
<dbReference type="eggNOG" id="ENOG502RZSK">
    <property type="taxonomic scope" value="Eukaryota"/>
</dbReference>
<evidence type="ECO:0000259" key="2">
    <source>
        <dbReference type="Pfam" id="PF20253"/>
    </source>
</evidence>
<evidence type="ECO:0000313" key="4">
    <source>
        <dbReference type="Proteomes" id="UP000001055"/>
    </source>
</evidence>
<dbReference type="InParanoid" id="Q0UWV8"/>
<feature type="compositionally biased region" description="Basic and acidic residues" evidence="1">
    <location>
        <begin position="1002"/>
        <end position="1012"/>
    </location>
</feature>
<gene>
    <name evidence="3" type="ORF">SNOG_03756</name>
</gene>